<dbReference type="CDD" id="cd06455">
    <property type="entry name" value="M3A_TOP"/>
    <property type="match status" value="1"/>
</dbReference>
<dbReference type="InterPro" id="IPR024079">
    <property type="entry name" value="MetalloPept_cat_dom_sf"/>
</dbReference>
<dbReference type="GO" id="GO:0006518">
    <property type="term" value="P:peptide metabolic process"/>
    <property type="evidence" value="ECO:0007669"/>
    <property type="project" value="TreeGrafter"/>
</dbReference>
<evidence type="ECO:0000256" key="7">
    <source>
        <dbReference type="RuleBase" id="RU003435"/>
    </source>
</evidence>
<dbReference type="GO" id="GO:0006508">
    <property type="term" value="P:proteolysis"/>
    <property type="evidence" value="ECO:0007669"/>
    <property type="project" value="UniProtKB-KW"/>
</dbReference>
<comment type="caution">
    <text evidence="10">The sequence shown here is derived from an EMBL/GenBank/DDBJ whole genome shotgun (WGS) entry which is preliminary data.</text>
</comment>
<dbReference type="InterPro" id="IPR001567">
    <property type="entry name" value="Pept_M3A_M3B_dom"/>
</dbReference>
<keyword evidence="5 7" id="KW-0862">Zinc</keyword>
<keyword evidence="8" id="KW-0732">Signal</keyword>
<feature type="signal peptide" evidence="8">
    <location>
        <begin position="1"/>
        <end position="28"/>
    </location>
</feature>
<proteinExistence type="inferred from homology"/>
<accession>A0A928YVX5</accession>
<dbReference type="GO" id="GO:0046872">
    <property type="term" value="F:metal ion binding"/>
    <property type="evidence" value="ECO:0007669"/>
    <property type="project" value="UniProtKB-UniRule"/>
</dbReference>
<dbReference type="RefSeq" id="WP_193909481.1">
    <property type="nucleotide sequence ID" value="NZ_PRDL01000001.1"/>
</dbReference>
<sequence length="686" mass="78395">MNKKCRLKKTPVYRFLFAGLASSCLALLAGCSQQPATPSPDTTSALNWTAPDDQQAQAWLAACETDFKKAEHQFKALEQGKFPAASGLLNAINDLDITLDGRLSQASLHANVNPNAQVRDVARTCQQNFVTLLSDISLSRPLYNHLVAVDQSALNPLDKRFVEKMIRDYRRSGVDKSEAVRTRIRQLNEEINLIGQAFNKNILEDTRKITVGSESELAGLPADYIAARQRDEEGRLIITTDYPDYVPMTQYAENDELRKKLYVIFRQRAYPDNKAVLMDLIQKRHELAQLLGYENYAAYITEDKMIKNPGNARDFIDRVFKLAEPRAKAEYQVLLERMQQINPQATRVEDWQKAYLENLVKKEKYQIDSQAVRQYFQYDKVRQGIFKLTEDMFQVSIRPWNTGVWHDSVNAYEIVDKDKVIGRFFLDMHPRDGKYKHAAAFTLQDGVRDRQLPVYALVCNFPGGDGSSGLMEHSDVETFLHEFGHLLHGIFAGNQPWLAFSGIRTEWDFVEAPSQMLEEWVWDTETLATFATNDKGETIPPALVNKMIAGRDFGKGMWTQHQLFYAALSLGVYNTDPANLDLDKLTAELQARYSPFGYVDDTYFYASFGHLHGYSAIYYTYMWSLVIAADMYSEFAEHGLRNPDIAQRYRHYVMEPGGSKDAADLVKDFLGREYSFDAFAEELNHD</sequence>
<keyword evidence="3 7" id="KW-0479">Metal-binding</keyword>
<name>A0A928YVX5_9GAMM</name>
<dbReference type="PROSITE" id="PS51257">
    <property type="entry name" value="PROKAR_LIPOPROTEIN"/>
    <property type="match status" value="1"/>
</dbReference>
<evidence type="ECO:0000256" key="4">
    <source>
        <dbReference type="ARBA" id="ARBA00022801"/>
    </source>
</evidence>
<evidence type="ECO:0000259" key="9">
    <source>
        <dbReference type="Pfam" id="PF01432"/>
    </source>
</evidence>
<evidence type="ECO:0000256" key="5">
    <source>
        <dbReference type="ARBA" id="ARBA00022833"/>
    </source>
</evidence>
<dbReference type="Gene3D" id="1.10.1370.10">
    <property type="entry name" value="Neurolysin, domain 3"/>
    <property type="match status" value="1"/>
</dbReference>
<dbReference type="Proteomes" id="UP000652567">
    <property type="component" value="Unassembled WGS sequence"/>
</dbReference>
<keyword evidence="11" id="KW-1185">Reference proteome</keyword>
<evidence type="ECO:0000256" key="8">
    <source>
        <dbReference type="SAM" id="SignalP"/>
    </source>
</evidence>
<feature type="chain" id="PRO_5037680029" evidence="8">
    <location>
        <begin position="29"/>
        <end position="686"/>
    </location>
</feature>
<feature type="domain" description="Peptidase M3A/M3B catalytic" evidence="9">
    <location>
        <begin position="250"/>
        <end position="683"/>
    </location>
</feature>
<dbReference type="InterPro" id="IPR024077">
    <property type="entry name" value="Neurolysin/TOP_dom2"/>
</dbReference>
<evidence type="ECO:0000256" key="6">
    <source>
        <dbReference type="ARBA" id="ARBA00023049"/>
    </source>
</evidence>
<evidence type="ECO:0000256" key="2">
    <source>
        <dbReference type="ARBA" id="ARBA00022670"/>
    </source>
</evidence>
<dbReference type="EMBL" id="PRDL01000001">
    <property type="protein sequence ID" value="MBE8717568.1"/>
    <property type="molecule type" value="Genomic_DNA"/>
</dbReference>
<dbReference type="AlphaFoldDB" id="A0A928YVX5"/>
<keyword evidence="6 7" id="KW-0482">Metalloprotease</keyword>
<dbReference type="Gene3D" id="3.40.390.10">
    <property type="entry name" value="Collagenase (Catalytic Domain)"/>
    <property type="match status" value="1"/>
</dbReference>
<comment type="similarity">
    <text evidence="1 7">Belongs to the peptidase M3 family.</text>
</comment>
<keyword evidence="2 7" id="KW-0645">Protease</keyword>
<dbReference type="SUPFAM" id="SSF55486">
    <property type="entry name" value="Metalloproteases ('zincins'), catalytic domain"/>
    <property type="match status" value="1"/>
</dbReference>
<evidence type="ECO:0000313" key="11">
    <source>
        <dbReference type="Proteomes" id="UP000652567"/>
    </source>
</evidence>
<protein>
    <submittedName>
        <fullName evidence="10">Tetraacyldisaccharide 4'-kinase</fullName>
    </submittedName>
</protein>
<dbReference type="Pfam" id="PF01432">
    <property type="entry name" value="Peptidase_M3"/>
    <property type="match status" value="1"/>
</dbReference>
<gene>
    <name evidence="10" type="ORF">C4F51_10240</name>
</gene>
<evidence type="ECO:0000313" key="10">
    <source>
        <dbReference type="EMBL" id="MBE8717568.1"/>
    </source>
</evidence>
<dbReference type="Gene3D" id="1.10.1370.40">
    <property type="match status" value="1"/>
</dbReference>
<organism evidence="10 11">
    <name type="scientific">Cellvibrio polysaccharolyticus</name>
    <dbReference type="NCBI Taxonomy" id="2082724"/>
    <lineage>
        <taxon>Bacteria</taxon>
        <taxon>Pseudomonadati</taxon>
        <taxon>Pseudomonadota</taxon>
        <taxon>Gammaproteobacteria</taxon>
        <taxon>Cellvibrionales</taxon>
        <taxon>Cellvibrionaceae</taxon>
        <taxon>Cellvibrio</taxon>
    </lineage>
</organism>
<evidence type="ECO:0000256" key="3">
    <source>
        <dbReference type="ARBA" id="ARBA00022723"/>
    </source>
</evidence>
<comment type="cofactor">
    <cofactor evidence="7">
        <name>Zn(2+)</name>
        <dbReference type="ChEBI" id="CHEBI:29105"/>
    </cofactor>
    <text evidence="7">Binds 1 zinc ion.</text>
</comment>
<dbReference type="InterPro" id="IPR045090">
    <property type="entry name" value="Pept_M3A_M3B"/>
</dbReference>
<evidence type="ECO:0000256" key="1">
    <source>
        <dbReference type="ARBA" id="ARBA00006040"/>
    </source>
</evidence>
<dbReference type="PANTHER" id="PTHR11804">
    <property type="entry name" value="PROTEASE M3 THIMET OLIGOPEPTIDASE-RELATED"/>
    <property type="match status" value="1"/>
</dbReference>
<keyword evidence="4 7" id="KW-0378">Hydrolase</keyword>
<reference evidence="10" key="1">
    <citation type="submission" date="2018-07" db="EMBL/GenBank/DDBJ databases">
        <title>Genome assembly of strain Ka43.</title>
        <authorList>
            <person name="Kukolya J."/>
            <person name="Nagy I."/>
            <person name="Horvath B."/>
            <person name="Toth A."/>
        </authorList>
    </citation>
    <scope>NUCLEOTIDE SEQUENCE</scope>
    <source>
        <strain evidence="10">KB43</strain>
    </source>
</reference>
<dbReference type="GO" id="GO:0004222">
    <property type="term" value="F:metalloendopeptidase activity"/>
    <property type="evidence" value="ECO:0007669"/>
    <property type="project" value="InterPro"/>
</dbReference>
<dbReference type="PANTHER" id="PTHR11804:SF84">
    <property type="entry name" value="SACCHAROLYSIN"/>
    <property type="match status" value="1"/>
</dbReference>